<sequence>METDLDFLDSVTNYDSCLGQGSFGFVLKAEHNDKTYTCIKFIYPTYDERQAVQRESSLTTKLPFHENIVTVKDSMELCGYNLASWLRKKETMLNSVITQLKQIKIIFGLISGLKFLHGNQIIHRDLKPANIMFTSEYGLPIKIGDFGQSRTIPTHNTDNPTMTATGIGTRTYTAPEVNTGKYSYQSDLFSMGLIIWEIAALIGQDDRPSLFNRLVYSGDTYLVKKDHPIMGKLVEQLVINLTKKKVQERCQSFDDIDKLINKWKSVKFPGKILTCRNGEDLELCLSFVASNSTIILDEGVYQGRFRLRQHKVKIMGKGVEKTVIKSPYSFDIYGNSCTILDLSVSPVNASATPSGGIHIFSNGCTLTNVNVTGAFTGIQIFGAENKITHTQLTKITDWGIELDDRSMNCILSDATIEASGRGILVRGTNHSLQKITIANDSVHRSVEFPDVFLQDGSNHTLEHFTCTGRETAETGCNLQVGSSSTTIKNCICHDILISGKDINLENIESRNSIRLAPNAKNIKLRKCRTRKLEAESTDNMIECDFAGNFKWWDLMRLIAYKLMLILSYLGKFLLGIIFFLMVLSFLSDVVNRNSNGTGRDSIKRSLPVPKFDHQGKFSGWHLSRPESLPETHPDGTEWDAFCRYFGLKFTN</sequence>
<evidence type="ECO:0000256" key="5">
    <source>
        <dbReference type="ARBA" id="ARBA00022777"/>
    </source>
</evidence>
<keyword evidence="14" id="KW-1185">Reference proteome</keyword>
<comment type="catalytic activity">
    <reaction evidence="10">
        <text>L-seryl-[protein] + ATP = O-phospho-L-seryl-[protein] + ADP + H(+)</text>
        <dbReference type="Rhea" id="RHEA:17989"/>
        <dbReference type="Rhea" id="RHEA-COMP:9863"/>
        <dbReference type="Rhea" id="RHEA-COMP:11604"/>
        <dbReference type="ChEBI" id="CHEBI:15378"/>
        <dbReference type="ChEBI" id="CHEBI:29999"/>
        <dbReference type="ChEBI" id="CHEBI:30616"/>
        <dbReference type="ChEBI" id="CHEBI:83421"/>
        <dbReference type="ChEBI" id="CHEBI:456216"/>
        <dbReference type="EC" id="2.7.11.1"/>
    </reaction>
    <physiologicalReaction direction="left-to-right" evidence="10">
        <dbReference type="Rhea" id="RHEA:17990"/>
    </physiologicalReaction>
</comment>
<dbReference type="GO" id="GO:0005737">
    <property type="term" value="C:cytoplasm"/>
    <property type="evidence" value="ECO:0007669"/>
    <property type="project" value="TreeGrafter"/>
</dbReference>
<keyword evidence="11" id="KW-0472">Membrane</keyword>
<dbReference type="InterPro" id="IPR011050">
    <property type="entry name" value="Pectin_lyase_fold/virulence"/>
</dbReference>
<dbReference type="EMBL" id="LNIX01000026">
    <property type="protein sequence ID" value="OXA42484.1"/>
    <property type="molecule type" value="Genomic_DNA"/>
</dbReference>
<dbReference type="Gene3D" id="1.10.510.10">
    <property type="entry name" value="Transferase(Phosphotransferase) domain 1"/>
    <property type="match status" value="1"/>
</dbReference>
<evidence type="ECO:0000256" key="7">
    <source>
        <dbReference type="ARBA" id="ARBA00023193"/>
    </source>
</evidence>
<proteinExistence type="inferred from homology"/>
<comment type="catalytic activity">
    <reaction evidence="9">
        <text>L-threonyl-[protein] + ATP = O-phospho-L-threonyl-[protein] + ADP + H(+)</text>
        <dbReference type="Rhea" id="RHEA:46608"/>
        <dbReference type="Rhea" id="RHEA-COMP:11060"/>
        <dbReference type="Rhea" id="RHEA-COMP:11605"/>
        <dbReference type="ChEBI" id="CHEBI:15378"/>
        <dbReference type="ChEBI" id="CHEBI:30013"/>
        <dbReference type="ChEBI" id="CHEBI:30616"/>
        <dbReference type="ChEBI" id="CHEBI:61977"/>
        <dbReference type="ChEBI" id="CHEBI:456216"/>
        <dbReference type="EC" id="2.7.11.1"/>
    </reaction>
    <physiologicalReaction direction="left-to-right" evidence="9">
        <dbReference type="Rhea" id="RHEA:46609"/>
    </physiologicalReaction>
</comment>
<feature type="transmembrane region" description="Helical" evidence="11">
    <location>
        <begin position="562"/>
        <end position="586"/>
    </location>
</feature>
<evidence type="ECO:0000256" key="2">
    <source>
        <dbReference type="ARBA" id="ARBA00022527"/>
    </source>
</evidence>
<evidence type="ECO:0000313" key="14">
    <source>
        <dbReference type="Proteomes" id="UP000198287"/>
    </source>
</evidence>
<dbReference type="InterPro" id="IPR050339">
    <property type="entry name" value="CC_SR_Kinase"/>
</dbReference>
<dbReference type="InterPro" id="IPR012334">
    <property type="entry name" value="Pectin_lyas_fold"/>
</dbReference>
<dbReference type="PROSITE" id="PS00108">
    <property type="entry name" value="PROTEIN_KINASE_ST"/>
    <property type="match status" value="1"/>
</dbReference>
<dbReference type="GO" id="GO:0017148">
    <property type="term" value="P:negative regulation of translation"/>
    <property type="evidence" value="ECO:0007669"/>
    <property type="project" value="UniProtKB-KW"/>
</dbReference>
<dbReference type="GO" id="GO:0005524">
    <property type="term" value="F:ATP binding"/>
    <property type="evidence" value="ECO:0007669"/>
    <property type="project" value="UniProtKB-KW"/>
</dbReference>
<dbReference type="InterPro" id="IPR011009">
    <property type="entry name" value="Kinase-like_dom_sf"/>
</dbReference>
<evidence type="ECO:0000313" key="13">
    <source>
        <dbReference type="EMBL" id="OXA42484.1"/>
    </source>
</evidence>
<dbReference type="InterPro" id="IPR008271">
    <property type="entry name" value="Ser/Thr_kinase_AS"/>
</dbReference>
<evidence type="ECO:0000256" key="3">
    <source>
        <dbReference type="ARBA" id="ARBA00022679"/>
    </source>
</evidence>
<evidence type="ECO:0000259" key="12">
    <source>
        <dbReference type="PROSITE" id="PS50011"/>
    </source>
</evidence>
<dbReference type="Gene3D" id="2.160.20.10">
    <property type="entry name" value="Single-stranded right-handed beta-helix, Pectin lyase-like"/>
    <property type="match status" value="1"/>
</dbReference>
<accession>A0A226DCD0</accession>
<dbReference type="OrthoDB" id="1405469at2759"/>
<keyword evidence="7" id="KW-0652">Protein synthesis inhibitor</keyword>
<dbReference type="GO" id="GO:0005634">
    <property type="term" value="C:nucleus"/>
    <property type="evidence" value="ECO:0007669"/>
    <property type="project" value="TreeGrafter"/>
</dbReference>
<dbReference type="InterPro" id="IPR000719">
    <property type="entry name" value="Prot_kinase_dom"/>
</dbReference>
<comment type="similarity">
    <text evidence="8">Belongs to the protein kinase superfamily. Ser/Thr protein kinase family. GCN2 subfamily.</text>
</comment>
<evidence type="ECO:0000256" key="4">
    <source>
        <dbReference type="ARBA" id="ARBA00022741"/>
    </source>
</evidence>
<name>A0A226DCD0_FOLCA</name>
<keyword evidence="11" id="KW-0812">Transmembrane</keyword>
<organism evidence="13 14">
    <name type="scientific">Folsomia candida</name>
    <name type="common">Springtail</name>
    <dbReference type="NCBI Taxonomy" id="158441"/>
    <lineage>
        <taxon>Eukaryota</taxon>
        <taxon>Metazoa</taxon>
        <taxon>Ecdysozoa</taxon>
        <taxon>Arthropoda</taxon>
        <taxon>Hexapoda</taxon>
        <taxon>Collembola</taxon>
        <taxon>Entomobryomorpha</taxon>
        <taxon>Isotomoidea</taxon>
        <taxon>Isotomidae</taxon>
        <taxon>Proisotominae</taxon>
        <taxon>Folsomia</taxon>
    </lineage>
</organism>
<feature type="domain" description="Protein kinase" evidence="12">
    <location>
        <begin position="12"/>
        <end position="264"/>
    </location>
</feature>
<gene>
    <name evidence="13" type="ORF">Fcan01_22962</name>
</gene>
<dbReference type="PANTHER" id="PTHR11042:SF160">
    <property type="entry name" value="EUKARYOTIC TRANSLATION INITIATION FACTOR 2-ALPHA KINASE 1"/>
    <property type="match status" value="1"/>
</dbReference>
<keyword evidence="3" id="KW-0808">Transferase</keyword>
<keyword evidence="2" id="KW-0723">Serine/threonine-protein kinase</keyword>
<keyword evidence="11" id="KW-1133">Transmembrane helix</keyword>
<dbReference type="SUPFAM" id="SSF56112">
    <property type="entry name" value="Protein kinase-like (PK-like)"/>
    <property type="match status" value="1"/>
</dbReference>
<evidence type="ECO:0000256" key="11">
    <source>
        <dbReference type="SAM" id="Phobius"/>
    </source>
</evidence>
<dbReference type="PANTHER" id="PTHR11042">
    <property type="entry name" value="EUKARYOTIC TRANSLATION INITIATION FACTOR 2-ALPHA KINASE EIF2-ALPHA KINASE -RELATED"/>
    <property type="match status" value="1"/>
</dbReference>
<dbReference type="PROSITE" id="PS50011">
    <property type="entry name" value="PROTEIN_KINASE_DOM"/>
    <property type="match status" value="1"/>
</dbReference>
<keyword evidence="5 13" id="KW-0418">Kinase</keyword>
<keyword evidence="6" id="KW-0067">ATP-binding</keyword>
<dbReference type="SMART" id="SM00220">
    <property type="entry name" value="S_TKc"/>
    <property type="match status" value="1"/>
</dbReference>
<evidence type="ECO:0000256" key="9">
    <source>
        <dbReference type="ARBA" id="ARBA00048659"/>
    </source>
</evidence>
<dbReference type="Proteomes" id="UP000198287">
    <property type="component" value="Unassembled WGS sequence"/>
</dbReference>
<evidence type="ECO:0000256" key="6">
    <source>
        <dbReference type="ARBA" id="ARBA00022840"/>
    </source>
</evidence>
<dbReference type="AlphaFoldDB" id="A0A226DCD0"/>
<dbReference type="CDD" id="cd00180">
    <property type="entry name" value="PKc"/>
    <property type="match status" value="1"/>
</dbReference>
<evidence type="ECO:0000256" key="10">
    <source>
        <dbReference type="ARBA" id="ARBA00048977"/>
    </source>
</evidence>
<dbReference type="SUPFAM" id="SSF51126">
    <property type="entry name" value="Pectin lyase-like"/>
    <property type="match status" value="1"/>
</dbReference>
<dbReference type="EC" id="2.7.11.1" evidence="1"/>
<comment type="caution">
    <text evidence="13">The sequence shown here is derived from an EMBL/GenBank/DDBJ whole genome shotgun (WGS) entry which is preliminary data.</text>
</comment>
<reference evidence="13 14" key="1">
    <citation type="submission" date="2015-12" db="EMBL/GenBank/DDBJ databases">
        <title>The genome of Folsomia candida.</title>
        <authorList>
            <person name="Faddeeva A."/>
            <person name="Derks M.F."/>
            <person name="Anvar Y."/>
            <person name="Smit S."/>
            <person name="Van Straalen N."/>
            <person name="Roelofs D."/>
        </authorList>
    </citation>
    <scope>NUCLEOTIDE SEQUENCE [LARGE SCALE GENOMIC DNA]</scope>
    <source>
        <strain evidence="13 14">VU population</strain>
        <tissue evidence="13">Whole body</tissue>
    </source>
</reference>
<protein>
    <recommendedName>
        <fullName evidence="1">non-specific serine/threonine protein kinase</fullName>
        <ecNumber evidence="1">2.7.11.1</ecNumber>
    </recommendedName>
</protein>
<keyword evidence="4" id="KW-0547">Nucleotide-binding</keyword>
<evidence type="ECO:0000256" key="8">
    <source>
        <dbReference type="ARBA" id="ARBA00037982"/>
    </source>
</evidence>
<evidence type="ECO:0000256" key="1">
    <source>
        <dbReference type="ARBA" id="ARBA00012513"/>
    </source>
</evidence>
<dbReference type="GO" id="GO:0004694">
    <property type="term" value="F:eukaryotic translation initiation factor 2alpha kinase activity"/>
    <property type="evidence" value="ECO:0007669"/>
    <property type="project" value="TreeGrafter"/>
</dbReference>
<dbReference type="Pfam" id="PF00069">
    <property type="entry name" value="Pkinase"/>
    <property type="match status" value="1"/>
</dbReference>